<gene>
    <name evidence="1" type="ORF">EV385_3127</name>
</gene>
<keyword evidence="2" id="KW-1185">Reference proteome</keyword>
<accession>A0A4Q7ZK63</accession>
<proteinExistence type="predicted"/>
<sequence>MAAQVLFDGQVNVHYRFINVHGVEDEPGSESDDHRRGQRNGLCGAAVPGMLHLVTGLHTGDVGFRIELHSTEPPLSDTWEEAVEVSFHASTDEMGLHAFDDLYEFTLPPGDYRVRYCARGMQQGHDEDTLAGDEPIDFYLLQFWPGSPAPDRILRQTSDAAAYWHREGRDVELPPGERDAEERHLAAKQEEYDRARFGDRIPNDRLRNVKFHAPSFRALDENLMWALAAADDELHRAVARWAALRALSIAELTDNPIVAPAVAALQRGEHPPFPFDEEAVPDFGAIGDQVPDGVLVPRLPWFRDEPGGDRPQKRAVAALYAVTATNNSDSLGAALHTVETTATAYGGDEYGQFLADLWDAFPQLRAGNQSRG</sequence>
<dbReference type="OrthoDB" id="4485313at2"/>
<dbReference type="EMBL" id="SHKY01000001">
    <property type="protein sequence ID" value="RZU51312.1"/>
    <property type="molecule type" value="Genomic_DNA"/>
</dbReference>
<reference evidence="1 2" key="1">
    <citation type="submission" date="2019-02" db="EMBL/GenBank/DDBJ databases">
        <title>Sequencing the genomes of 1000 actinobacteria strains.</title>
        <authorList>
            <person name="Klenk H.-P."/>
        </authorList>
    </citation>
    <scope>NUCLEOTIDE SEQUENCE [LARGE SCALE GENOMIC DNA]</scope>
    <source>
        <strain evidence="1 2">DSM 45162</strain>
    </source>
</reference>
<evidence type="ECO:0000313" key="2">
    <source>
        <dbReference type="Proteomes" id="UP000292564"/>
    </source>
</evidence>
<protein>
    <submittedName>
        <fullName evidence="1">Uncharacterized protein</fullName>
    </submittedName>
</protein>
<evidence type="ECO:0000313" key="1">
    <source>
        <dbReference type="EMBL" id="RZU51312.1"/>
    </source>
</evidence>
<dbReference type="RefSeq" id="WP_130510096.1">
    <property type="nucleotide sequence ID" value="NZ_SHKY01000001.1"/>
</dbReference>
<dbReference type="AlphaFoldDB" id="A0A4Q7ZK63"/>
<dbReference type="Proteomes" id="UP000292564">
    <property type="component" value="Unassembled WGS sequence"/>
</dbReference>
<organism evidence="1 2">
    <name type="scientific">Krasilnikovia cinnamomea</name>
    <dbReference type="NCBI Taxonomy" id="349313"/>
    <lineage>
        <taxon>Bacteria</taxon>
        <taxon>Bacillati</taxon>
        <taxon>Actinomycetota</taxon>
        <taxon>Actinomycetes</taxon>
        <taxon>Micromonosporales</taxon>
        <taxon>Micromonosporaceae</taxon>
        <taxon>Krasilnikovia</taxon>
    </lineage>
</organism>
<comment type="caution">
    <text evidence="1">The sequence shown here is derived from an EMBL/GenBank/DDBJ whole genome shotgun (WGS) entry which is preliminary data.</text>
</comment>
<name>A0A4Q7ZK63_9ACTN</name>